<evidence type="ECO:0000256" key="1">
    <source>
        <dbReference type="ARBA" id="ARBA00022441"/>
    </source>
</evidence>
<dbReference type="SMART" id="SM00225">
    <property type="entry name" value="BTB"/>
    <property type="match status" value="1"/>
</dbReference>
<feature type="compositionally biased region" description="Low complexity" evidence="3">
    <location>
        <begin position="372"/>
        <end position="384"/>
    </location>
</feature>
<dbReference type="Gene3D" id="3.30.710.10">
    <property type="entry name" value="Potassium Channel Kv1.1, Chain A"/>
    <property type="match status" value="1"/>
</dbReference>
<name>A0AAV7REH9_PLEWA</name>
<evidence type="ECO:0000259" key="4">
    <source>
        <dbReference type="PROSITE" id="PS50097"/>
    </source>
</evidence>
<dbReference type="Pfam" id="PF00651">
    <property type="entry name" value="BTB"/>
    <property type="match status" value="1"/>
</dbReference>
<sequence length="681" mass="75325">MENSVNLANYEGDVHSNEGPSAALPEAKCDLDCVQPALTRDVESSNSSSTTLHSSCMDSPEFEGNLDFSSNGELGEEGEFQVQSPCSLSSSLCFSSDPREDSAGTGRYGGRVVENQWEINNTSSTSELGNGSSPSLVTNCAQSGAGQKSNKNAHLIRQDANTNTQMGGKSADHLGNGKVPGSDYSVEGTPDLVIEVAGKRIQAHKPILAEKSDYFRARSSRDILRIKGLSYTTLKLLIDYIYTSHLEVTLETVVEVIAGAQFLQMPCAVQCATDSMRAQITIANCYQILNIAKRQRLSELREATYRFMSDNFLQVLRDPAVYGRLSGAERDLILRRRTEGRQQRLLVAEMSDAFERMNSFGSSRPQSRESSRPQSPASTVSTSSTDEDSRFIYIYNEQTKSWRPLTQIPDEANAKGCSSCVLYNYFFIAGGIRGQGERAKQSDKVFYYNPATGEWSQVRSLTQPRAQLKLLALDGYLYAVGGECLFTVERYDPRTDRWASVAPLPKGAFAVAHEAVTCAGEIYVSGGTLFYRLLRYDPRRNAWEECPYNSSRRRSADMVAVKGFIYRFDLGRNEGINVFKYNAVARRWSDCASLRQIGRDNPECSGISLLPFRCTALGDIIYCVNRSSAMRFCLGPESRDGGYTGSFDSECIKPPPDAKGVLFPFALSLPEKMDNRQEDHA</sequence>
<dbReference type="InterPro" id="IPR000210">
    <property type="entry name" value="BTB/POZ_dom"/>
</dbReference>
<accession>A0AAV7REH9</accession>
<evidence type="ECO:0000313" key="5">
    <source>
        <dbReference type="EMBL" id="KAJ1150232.1"/>
    </source>
</evidence>
<keyword evidence="6" id="KW-1185">Reference proteome</keyword>
<dbReference type="SMART" id="SM00612">
    <property type="entry name" value="Kelch"/>
    <property type="match status" value="3"/>
</dbReference>
<dbReference type="AlphaFoldDB" id="A0AAV7REH9"/>
<feature type="region of interest" description="Disordered" evidence="3">
    <location>
        <begin position="1"/>
        <end position="21"/>
    </location>
</feature>
<dbReference type="InterPro" id="IPR011333">
    <property type="entry name" value="SKP1/BTB/POZ_sf"/>
</dbReference>
<evidence type="ECO:0000256" key="3">
    <source>
        <dbReference type="SAM" id="MobiDB-lite"/>
    </source>
</evidence>
<dbReference type="PANTHER" id="PTHR45972">
    <property type="entry name" value="BTB_2 DOMAIN-CONTAINING PROTEIN"/>
    <property type="match status" value="1"/>
</dbReference>
<dbReference type="InterPro" id="IPR006652">
    <property type="entry name" value="Kelch_1"/>
</dbReference>
<keyword evidence="2" id="KW-0677">Repeat</keyword>
<organism evidence="5 6">
    <name type="scientific">Pleurodeles waltl</name>
    <name type="common">Iberian ribbed newt</name>
    <dbReference type="NCBI Taxonomy" id="8319"/>
    <lineage>
        <taxon>Eukaryota</taxon>
        <taxon>Metazoa</taxon>
        <taxon>Chordata</taxon>
        <taxon>Craniata</taxon>
        <taxon>Vertebrata</taxon>
        <taxon>Euteleostomi</taxon>
        <taxon>Amphibia</taxon>
        <taxon>Batrachia</taxon>
        <taxon>Caudata</taxon>
        <taxon>Salamandroidea</taxon>
        <taxon>Salamandridae</taxon>
        <taxon>Pleurodelinae</taxon>
        <taxon>Pleurodeles</taxon>
    </lineage>
</organism>
<dbReference type="PANTHER" id="PTHR45972:SF3">
    <property type="entry name" value="KELCH REPEAT AND BTB DOMAIN-CONTAINING PROTEIN 11"/>
    <property type="match status" value="1"/>
</dbReference>
<dbReference type="SUPFAM" id="SSF54695">
    <property type="entry name" value="POZ domain"/>
    <property type="match status" value="1"/>
</dbReference>
<dbReference type="Pfam" id="PF01344">
    <property type="entry name" value="Kelch_1"/>
    <property type="match status" value="2"/>
</dbReference>
<dbReference type="EMBL" id="JANPWB010000009">
    <property type="protein sequence ID" value="KAJ1150232.1"/>
    <property type="molecule type" value="Genomic_DNA"/>
</dbReference>
<feature type="domain" description="BTB" evidence="4">
    <location>
        <begin position="190"/>
        <end position="250"/>
    </location>
</feature>
<dbReference type="Proteomes" id="UP001066276">
    <property type="component" value="Chromosome 5"/>
</dbReference>
<protein>
    <recommendedName>
        <fullName evidence="4">BTB domain-containing protein</fullName>
    </recommendedName>
</protein>
<dbReference type="CDD" id="cd18484">
    <property type="entry name" value="BACK_KBTBD11_CMLAP"/>
    <property type="match status" value="1"/>
</dbReference>
<evidence type="ECO:0000256" key="2">
    <source>
        <dbReference type="ARBA" id="ARBA00022737"/>
    </source>
</evidence>
<dbReference type="CDD" id="cd18275">
    <property type="entry name" value="BTB_POZ_KBTBD11"/>
    <property type="match status" value="1"/>
</dbReference>
<dbReference type="PROSITE" id="PS50097">
    <property type="entry name" value="BTB"/>
    <property type="match status" value="1"/>
</dbReference>
<dbReference type="InterPro" id="IPR052310">
    <property type="entry name" value="Kelch/BTB_domain_protein"/>
</dbReference>
<feature type="region of interest" description="Disordered" evidence="3">
    <location>
        <begin position="358"/>
        <end position="385"/>
    </location>
</feature>
<evidence type="ECO:0000313" key="6">
    <source>
        <dbReference type="Proteomes" id="UP001066276"/>
    </source>
</evidence>
<proteinExistence type="predicted"/>
<feature type="region of interest" description="Disordered" evidence="3">
    <location>
        <begin position="122"/>
        <end position="151"/>
    </location>
</feature>
<dbReference type="Gene3D" id="2.120.10.80">
    <property type="entry name" value="Kelch-type beta propeller"/>
    <property type="match status" value="1"/>
</dbReference>
<dbReference type="SUPFAM" id="SSF117281">
    <property type="entry name" value="Kelch motif"/>
    <property type="match status" value="1"/>
</dbReference>
<comment type="caution">
    <text evidence="5">The sequence shown here is derived from an EMBL/GenBank/DDBJ whole genome shotgun (WGS) entry which is preliminary data.</text>
</comment>
<reference evidence="5" key="1">
    <citation type="journal article" date="2022" name="bioRxiv">
        <title>Sequencing and chromosome-scale assembly of the giantPleurodeles waltlgenome.</title>
        <authorList>
            <person name="Brown T."/>
            <person name="Elewa A."/>
            <person name="Iarovenko S."/>
            <person name="Subramanian E."/>
            <person name="Araus A.J."/>
            <person name="Petzold A."/>
            <person name="Susuki M."/>
            <person name="Suzuki K.-i.T."/>
            <person name="Hayashi T."/>
            <person name="Toyoda A."/>
            <person name="Oliveira C."/>
            <person name="Osipova E."/>
            <person name="Leigh N.D."/>
            <person name="Simon A."/>
            <person name="Yun M.H."/>
        </authorList>
    </citation>
    <scope>NUCLEOTIDE SEQUENCE</scope>
    <source>
        <strain evidence="5">20211129_DDA</strain>
        <tissue evidence="5">Liver</tissue>
    </source>
</reference>
<dbReference type="InterPro" id="IPR015915">
    <property type="entry name" value="Kelch-typ_b-propeller"/>
</dbReference>
<gene>
    <name evidence="5" type="ORF">NDU88_003027</name>
</gene>
<keyword evidence="1" id="KW-0880">Kelch repeat</keyword>
<feature type="region of interest" description="Disordered" evidence="3">
    <location>
        <begin position="163"/>
        <end position="182"/>
    </location>
</feature>